<dbReference type="InterPro" id="IPR020590">
    <property type="entry name" value="Guanylate_kinase_CS"/>
</dbReference>
<dbReference type="InterPro" id="IPR017665">
    <property type="entry name" value="Guanylate_kinase"/>
</dbReference>
<dbReference type="GO" id="GO:0004385">
    <property type="term" value="F:GMP kinase activity"/>
    <property type="evidence" value="ECO:0007669"/>
    <property type="project" value="UniProtKB-UniRule"/>
</dbReference>
<proteinExistence type="inferred from homology"/>
<dbReference type="EC" id="2.7.4.8" evidence="2 9"/>
<dbReference type="STRING" id="1298851.TST_0071"/>
<dbReference type="Gene3D" id="3.40.50.300">
    <property type="entry name" value="P-loop containing nucleotide triphosphate hydrolases"/>
    <property type="match status" value="1"/>
</dbReference>
<reference evidence="12" key="1">
    <citation type="journal article" date="2018" name="Science">
        <title>A primordial and reversible TCA cycle in a facultatively chemolithoautotrophic thermophile.</title>
        <authorList>
            <person name="Nunoura T."/>
            <person name="Chikaraishi Y."/>
            <person name="Izaki R."/>
            <person name="Suwa T."/>
            <person name="Sato T."/>
            <person name="Harada T."/>
            <person name="Mori K."/>
            <person name="Kato Y."/>
            <person name="Miyazaki M."/>
            <person name="Shimamura S."/>
            <person name="Yanagawa K."/>
            <person name="Shuto A."/>
            <person name="Ohkouchi N."/>
            <person name="Fujita N."/>
            <person name="Takaki Y."/>
            <person name="Atomi H."/>
            <person name="Takai K."/>
        </authorList>
    </citation>
    <scope>NUCLEOTIDE SEQUENCE [LARGE SCALE GENOMIC DNA]</scope>
    <source>
        <strain evidence="12">DSM 17441 / JCM 13301 / NBRC 103674 / ABI70S6</strain>
    </source>
</reference>
<dbReference type="PANTHER" id="PTHR23117">
    <property type="entry name" value="GUANYLATE KINASE-RELATED"/>
    <property type="match status" value="1"/>
</dbReference>
<protein>
    <recommendedName>
        <fullName evidence="3 9">Guanylate kinase</fullName>
        <ecNumber evidence="2 9">2.7.4.8</ecNumber>
    </recommendedName>
    <alternativeName>
        <fullName evidence="8 9">GMP kinase</fullName>
    </alternativeName>
</protein>
<evidence type="ECO:0000313" key="11">
    <source>
        <dbReference type="EMBL" id="BAT70881.1"/>
    </source>
</evidence>
<dbReference type="InterPro" id="IPR008144">
    <property type="entry name" value="Guanylate_kin-like_dom"/>
</dbReference>
<evidence type="ECO:0000259" key="10">
    <source>
        <dbReference type="PROSITE" id="PS50052"/>
    </source>
</evidence>
<dbReference type="Proteomes" id="UP000063234">
    <property type="component" value="Chromosome"/>
</dbReference>
<dbReference type="SMART" id="SM00072">
    <property type="entry name" value="GuKc"/>
    <property type="match status" value="1"/>
</dbReference>
<evidence type="ECO:0000256" key="4">
    <source>
        <dbReference type="ARBA" id="ARBA00022679"/>
    </source>
</evidence>
<accession>A0A0S3QRH4</accession>
<gene>
    <name evidence="9 11" type="primary">gmk</name>
    <name evidence="11" type="ORF">TST_0071</name>
</gene>
<evidence type="ECO:0000256" key="6">
    <source>
        <dbReference type="ARBA" id="ARBA00022777"/>
    </source>
</evidence>
<dbReference type="PROSITE" id="PS00856">
    <property type="entry name" value="GUANYLATE_KINASE_1"/>
    <property type="match status" value="1"/>
</dbReference>
<evidence type="ECO:0000256" key="3">
    <source>
        <dbReference type="ARBA" id="ARBA00016296"/>
    </source>
</evidence>
<dbReference type="PROSITE" id="PS50052">
    <property type="entry name" value="GUANYLATE_KINASE_2"/>
    <property type="match status" value="1"/>
</dbReference>
<evidence type="ECO:0000256" key="5">
    <source>
        <dbReference type="ARBA" id="ARBA00022741"/>
    </source>
</evidence>
<dbReference type="Pfam" id="PF00625">
    <property type="entry name" value="Guanylate_kin"/>
    <property type="match status" value="1"/>
</dbReference>
<evidence type="ECO:0000256" key="8">
    <source>
        <dbReference type="ARBA" id="ARBA00030128"/>
    </source>
</evidence>
<dbReference type="GO" id="GO:0005829">
    <property type="term" value="C:cytosol"/>
    <property type="evidence" value="ECO:0007669"/>
    <property type="project" value="TreeGrafter"/>
</dbReference>
<dbReference type="CDD" id="cd00071">
    <property type="entry name" value="GMPK"/>
    <property type="match status" value="1"/>
</dbReference>
<comment type="subcellular location">
    <subcellularLocation>
        <location evidence="9">Cytoplasm</location>
    </subcellularLocation>
</comment>
<dbReference type="AlphaFoldDB" id="A0A0S3QRH4"/>
<dbReference type="GO" id="GO:0005524">
    <property type="term" value="F:ATP binding"/>
    <property type="evidence" value="ECO:0007669"/>
    <property type="project" value="UniProtKB-UniRule"/>
</dbReference>
<name>A0A0S3QRH4_THET7</name>
<evidence type="ECO:0000256" key="9">
    <source>
        <dbReference type="HAMAP-Rule" id="MF_00328"/>
    </source>
</evidence>
<keyword evidence="6 9" id="KW-0418">Kinase</keyword>
<keyword evidence="5 9" id="KW-0547">Nucleotide-binding</keyword>
<sequence length="200" mass="23190">MFKRKSGILFVISAPSGAGKSTLCRMLLEEMPNIGFSVSYTTRPPRKGEVHGKDYFFVSREEFERMIAKGEFLEYAKVHGNYYGTSKTFVIEKLSKGEDLILDIDVQGAKQIFQKMEDAVGIFIFPPSIEELKKRLINRGTDPLDVIERRLKVARWEIEQADMYHYWMVNDDLKEAYQTLKSIVVAERQKSHRLERTPQS</sequence>
<dbReference type="KEGG" id="ttk:TST_0071"/>
<dbReference type="HAMAP" id="MF_00328">
    <property type="entry name" value="Guanylate_kinase"/>
    <property type="match status" value="1"/>
</dbReference>
<dbReference type="PANTHER" id="PTHR23117:SF13">
    <property type="entry name" value="GUANYLATE KINASE"/>
    <property type="match status" value="1"/>
</dbReference>
<keyword evidence="12" id="KW-1185">Reference proteome</keyword>
<dbReference type="SUPFAM" id="SSF52540">
    <property type="entry name" value="P-loop containing nucleoside triphosphate hydrolases"/>
    <property type="match status" value="1"/>
</dbReference>
<organism evidence="11 12">
    <name type="scientific">Thermosulfidibacter takaii (strain DSM 17441 / JCM 13301 / NBRC 103674 / ABI70S6)</name>
    <dbReference type="NCBI Taxonomy" id="1298851"/>
    <lineage>
        <taxon>Bacteria</taxon>
        <taxon>Pseudomonadati</taxon>
        <taxon>Thermosulfidibacterota</taxon>
        <taxon>Thermosulfidibacteria</taxon>
        <taxon>Thermosulfidibacterales</taxon>
        <taxon>Thermosulfidibacteraceae</taxon>
    </lineage>
</organism>
<keyword evidence="9" id="KW-0963">Cytoplasm</keyword>
<comment type="catalytic activity">
    <reaction evidence="9">
        <text>GMP + ATP = GDP + ADP</text>
        <dbReference type="Rhea" id="RHEA:20780"/>
        <dbReference type="ChEBI" id="CHEBI:30616"/>
        <dbReference type="ChEBI" id="CHEBI:58115"/>
        <dbReference type="ChEBI" id="CHEBI:58189"/>
        <dbReference type="ChEBI" id="CHEBI:456216"/>
        <dbReference type="EC" id="2.7.4.8"/>
    </reaction>
</comment>
<feature type="binding site" evidence="9">
    <location>
        <begin position="14"/>
        <end position="21"/>
    </location>
    <ligand>
        <name>ATP</name>
        <dbReference type="ChEBI" id="CHEBI:30616"/>
    </ligand>
</feature>
<keyword evidence="7 9" id="KW-0067">ATP-binding</keyword>
<comment type="function">
    <text evidence="9">Essential for recycling GMP and indirectly, cGMP.</text>
</comment>
<dbReference type="NCBIfam" id="TIGR03263">
    <property type="entry name" value="guanyl_kin"/>
    <property type="match status" value="1"/>
</dbReference>
<feature type="domain" description="Guanylate kinase-like" evidence="10">
    <location>
        <begin position="7"/>
        <end position="185"/>
    </location>
</feature>
<evidence type="ECO:0000256" key="1">
    <source>
        <dbReference type="ARBA" id="ARBA00005790"/>
    </source>
</evidence>
<dbReference type="FunFam" id="3.30.63.10:FF:000002">
    <property type="entry name" value="Guanylate kinase 1"/>
    <property type="match status" value="1"/>
</dbReference>
<dbReference type="RefSeq" id="WP_068548593.1">
    <property type="nucleotide sequence ID" value="NZ_AP013035.1"/>
</dbReference>
<evidence type="ECO:0000256" key="2">
    <source>
        <dbReference type="ARBA" id="ARBA00012961"/>
    </source>
</evidence>
<comment type="similarity">
    <text evidence="1 9">Belongs to the guanylate kinase family.</text>
</comment>
<dbReference type="EMBL" id="AP013035">
    <property type="protein sequence ID" value="BAT70881.1"/>
    <property type="molecule type" value="Genomic_DNA"/>
</dbReference>
<dbReference type="InterPro" id="IPR027417">
    <property type="entry name" value="P-loop_NTPase"/>
</dbReference>
<dbReference type="OrthoDB" id="9808150at2"/>
<evidence type="ECO:0000256" key="7">
    <source>
        <dbReference type="ARBA" id="ARBA00022840"/>
    </source>
</evidence>
<dbReference type="Gene3D" id="3.30.63.10">
    <property type="entry name" value="Guanylate Kinase phosphate binding domain"/>
    <property type="match status" value="1"/>
</dbReference>
<keyword evidence="4 9" id="KW-0808">Transferase</keyword>
<evidence type="ECO:0000313" key="12">
    <source>
        <dbReference type="Proteomes" id="UP000063234"/>
    </source>
</evidence>
<dbReference type="InterPro" id="IPR008145">
    <property type="entry name" value="GK/Ca_channel_bsu"/>
</dbReference>
<dbReference type="PATRIC" id="fig|1298851.3.peg.74"/>